<dbReference type="AlphaFoldDB" id="A4JVW5"/>
<dbReference type="InterPro" id="IPR037873">
    <property type="entry name" value="BamE-like"/>
</dbReference>
<protein>
    <submittedName>
        <fullName evidence="3">Conserved hypothetical lipoprotein</fullName>
    </submittedName>
</protein>
<dbReference type="EMBL" id="CP000619">
    <property type="protein sequence ID" value="ABO60418.1"/>
    <property type="molecule type" value="Genomic_DNA"/>
</dbReference>
<feature type="signal peptide" evidence="2">
    <location>
        <begin position="1"/>
        <end position="22"/>
    </location>
</feature>
<reference evidence="3 4" key="1">
    <citation type="submission" date="2007-03" db="EMBL/GenBank/DDBJ databases">
        <title>Complete sequence of plasmid pBVIE03 of Burkholderia vietnamiensis G4.</title>
        <authorList>
            <consortium name="US DOE Joint Genome Institute"/>
            <person name="Copeland A."/>
            <person name="Lucas S."/>
            <person name="Lapidus A."/>
            <person name="Barry K."/>
            <person name="Detter J.C."/>
            <person name="Glavina del Rio T."/>
            <person name="Hammon N."/>
            <person name="Israni S."/>
            <person name="Dalin E."/>
            <person name="Tice H."/>
            <person name="Pitluck S."/>
            <person name="Chain P."/>
            <person name="Malfatti S."/>
            <person name="Shin M."/>
            <person name="Vergez L."/>
            <person name="Schmutz J."/>
            <person name="Larimer F."/>
            <person name="Land M."/>
            <person name="Hauser L."/>
            <person name="Kyrpides N."/>
            <person name="Tiedje J."/>
            <person name="Richardson P."/>
        </authorList>
    </citation>
    <scope>NUCLEOTIDE SEQUENCE [LARGE SCALE GENOMIC DNA]</scope>
    <source>
        <strain evidence="4">G4 / LMG 22486</strain>
        <plasmid evidence="3 4">pBVIE03</plasmid>
    </source>
</reference>
<proteinExistence type="predicted"/>
<accession>A4JVW5</accession>
<feature type="chain" id="PRO_5002671248" evidence="2">
    <location>
        <begin position="23"/>
        <end position="129"/>
    </location>
</feature>
<organism evidence="3 4">
    <name type="scientific">Burkholderia vietnamiensis (strain G4 / LMG 22486)</name>
    <name type="common">Burkholderia cepacia (strain R1808)</name>
    <dbReference type="NCBI Taxonomy" id="269482"/>
    <lineage>
        <taxon>Bacteria</taxon>
        <taxon>Pseudomonadati</taxon>
        <taxon>Pseudomonadota</taxon>
        <taxon>Betaproteobacteria</taxon>
        <taxon>Burkholderiales</taxon>
        <taxon>Burkholderiaceae</taxon>
        <taxon>Burkholderia</taxon>
        <taxon>Burkholderia cepacia complex</taxon>
    </lineage>
</organism>
<geneLocation type="plasmid" evidence="3 4">
    <name>pBVIE03</name>
</geneLocation>
<dbReference type="KEGG" id="bvi:Bcep1808_7543"/>
<evidence type="ECO:0000313" key="4">
    <source>
        <dbReference type="Proteomes" id="UP000002287"/>
    </source>
</evidence>
<dbReference type="Gene3D" id="3.30.1450.10">
    <property type="match status" value="1"/>
</dbReference>
<dbReference type="PROSITE" id="PS51257">
    <property type="entry name" value="PROKAR_LIPOPROTEIN"/>
    <property type="match status" value="1"/>
</dbReference>
<keyword evidence="3" id="KW-0614">Plasmid</keyword>
<evidence type="ECO:0000256" key="2">
    <source>
        <dbReference type="SAM" id="SignalP"/>
    </source>
</evidence>
<sequence length="129" mass="13468">MKKTTVTAVLAAVIALAGCASAGNQTLRSANPSEIEQHVVKGKSTKSDVEAYLGAAESVSFTDSGLEIWQYTYAKQTSKAINFIPVVGILAGGADVDKKVLTILFNDKGVVMKSTYAASKGEIRTGLAN</sequence>
<keyword evidence="3" id="KW-0449">Lipoprotein</keyword>
<dbReference type="Proteomes" id="UP000002287">
    <property type="component" value="Plasmid pBVIE03"/>
</dbReference>
<name>A4JVW5_BURVG</name>
<gene>
    <name evidence="3" type="ordered locus">Bcep1808_7543</name>
</gene>
<dbReference type="HOGENOM" id="CLU_142806_0_0_4"/>
<evidence type="ECO:0000256" key="1">
    <source>
        <dbReference type="ARBA" id="ARBA00022729"/>
    </source>
</evidence>
<evidence type="ECO:0000313" key="3">
    <source>
        <dbReference type="EMBL" id="ABO60418.1"/>
    </source>
</evidence>
<keyword evidence="1 2" id="KW-0732">Signal</keyword>